<reference evidence="2 3" key="1">
    <citation type="submission" date="2016-12" db="EMBL/GenBank/DDBJ databases">
        <authorList>
            <person name="Song W.-J."/>
            <person name="Kurnit D.M."/>
        </authorList>
    </citation>
    <scope>NUCLEOTIDE SEQUENCE [LARGE SCALE GENOMIC DNA]</scope>
    <source>
        <strain evidence="2 3">ATCC 43942</strain>
    </source>
</reference>
<gene>
    <name evidence="2" type="ORF">BSQ33_02025</name>
</gene>
<accession>A0A1Z2SBT3</accession>
<keyword evidence="1" id="KW-0472">Membrane</keyword>
<protein>
    <submittedName>
        <fullName evidence="2">Uncharacterized protein</fullName>
    </submittedName>
</protein>
<dbReference type="EMBL" id="CP018835">
    <property type="protein sequence ID" value="ASA54630.1"/>
    <property type="molecule type" value="Genomic_DNA"/>
</dbReference>
<keyword evidence="1" id="KW-1133">Transmembrane helix</keyword>
<organism evidence="2 3">
    <name type="scientific">Vibrio gazogenes</name>
    <dbReference type="NCBI Taxonomy" id="687"/>
    <lineage>
        <taxon>Bacteria</taxon>
        <taxon>Pseudomonadati</taxon>
        <taxon>Pseudomonadota</taxon>
        <taxon>Gammaproteobacteria</taxon>
        <taxon>Vibrionales</taxon>
        <taxon>Vibrionaceae</taxon>
        <taxon>Vibrio</taxon>
    </lineage>
</organism>
<name>A0A1Z2SBT3_VIBGA</name>
<evidence type="ECO:0000256" key="1">
    <source>
        <dbReference type="SAM" id="Phobius"/>
    </source>
</evidence>
<dbReference type="Proteomes" id="UP000196708">
    <property type="component" value="Chromosome 1"/>
</dbReference>
<dbReference type="KEGG" id="vga:BSQ33_02025"/>
<sequence>MPVNVPTFRALSGDVFFDYSRTIEMSKEKKVDRLLTLVGIVVGVISIAVTFASILITLSQVTT</sequence>
<evidence type="ECO:0000313" key="3">
    <source>
        <dbReference type="Proteomes" id="UP000196708"/>
    </source>
</evidence>
<proteinExistence type="predicted"/>
<evidence type="ECO:0000313" key="2">
    <source>
        <dbReference type="EMBL" id="ASA54630.1"/>
    </source>
</evidence>
<dbReference type="AlphaFoldDB" id="A0A1Z2SBT3"/>
<keyword evidence="1" id="KW-0812">Transmembrane</keyword>
<feature type="transmembrane region" description="Helical" evidence="1">
    <location>
        <begin position="34"/>
        <end position="58"/>
    </location>
</feature>